<feature type="transmembrane region" description="Helical" evidence="1">
    <location>
        <begin position="56"/>
        <end position="80"/>
    </location>
</feature>
<dbReference type="RefSeq" id="WP_344329379.1">
    <property type="nucleotide sequence ID" value="NZ_BAAAPY010000010.1"/>
</dbReference>
<feature type="transmembrane region" description="Helical" evidence="1">
    <location>
        <begin position="87"/>
        <end position="112"/>
    </location>
</feature>
<evidence type="ECO:0000313" key="4">
    <source>
        <dbReference type="Proteomes" id="UP001501480"/>
    </source>
</evidence>
<dbReference type="PROSITE" id="PS00371">
    <property type="entry name" value="PTS_EIIA_TYPE_1_HIS"/>
    <property type="match status" value="1"/>
</dbReference>
<proteinExistence type="predicted"/>
<evidence type="ECO:0000313" key="3">
    <source>
        <dbReference type="EMBL" id="GAA2083275.1"/>
    </source>
</evidence>
<gene>
    <name evidence="3" type="ORF">GCM10009821_25430</name>
</gene>
<feature type="transmembrane region" description="Helical" evidence="1">
    <location>
        <begin position="124"/>
        <end position="142"/>
    </location>
</feature>
<dbReference type="Proteomes" id="UP001501480">
    <property type="component" value="Unassembled WGS sequence"/>
</dbReference>
<comment type="caution">
    <text evidence="3">The sequence shown here is derived from an EMBL/GenBank/DDBJ whole genome shotgun (WGS) entry which is preliminary data.</text>
</comment>
<feature type="domain" description="PTS EIIA type-1" evidence="2">
    <location>
        <begin position="22"/>
        <end position="34"/>
    </location>
</feature>
<feature type="transmembrane region" description="Helical" evidence="1">
    <location>
        <begin position="21"/>
        <end position="44"/>
    </location>
</feature>
<keyword evidence="4" id="KW-1185">Reference proteome</keyword>
<keyword evidence="1" id="KW-0812">Transmembrane</keyword>
<sequence length="155" mass="15873">MTPPDHGRGPGDYQARVAISAGICVLLHLGVGTVGLFVMFLFAYGFADEVTAELHVAFLLGVAMVAGLSALLATGVAMTARLHWRAALGLGASTALFAYALALAGGTVVSLLDEDQGSVTADQPSWPFVLLVVAGLAASFLGGRNAVRIVRTAHP</sequence>
<evidence type="ECO:0000256" key="1">
    <source>
        <dbReference type="SAM" id="Phobius"/>
    </source>
</evidence>
<name>A0ABN2W585_9ACTN</name>
<evidence type="ECO:0000259" key="2">
    <source>
        <dbReference type="PROSITE" id="PS00371"/>
    </source>
</evidence>
<dbReference type="EMBL" id="BAAAPY010000010">
    <property type="protein sequence ID" value="GAA2083275.1"/>
    <property type="molecule type" value="Genomic_DNA"/>
</dbReference>
<keyword evidence="1" id="KW-1133">Transmembrane helix</keyword>
<reference evidence="3 4" key="1">
    <citation type="journal article" date="2019" name="Int. J. Syst. Evol. Microbiol.">
        <title>The Global Catalogue of Microorganisms (GCM) 10K type strain sequencing project: providing services to taxonomists for standard genome sequencing and annotation.</title>
        <authorList>
            <consortium name="The Broad Institute Genomics Platform"/>
            <consortium name="The Broad Institute Genome Sequencing Center for Infectious Disease"/>
            <person name="Wu L."/>
            <person name="Ma J."/>
        </authorList>
    </citation>
    <scope>NUCLEOTIDE SEQUENCE [LARGE SCALE GENOMIC DNA]</scope>
    <source>
        <strain evidence="3 4">JCM 15749</strain>
    </source>
</reference>
<accession>A0ABN2W585</accession>
<keyword evidence="1" id="KW-0472">Membrane</keyword>
<organism evidence="3 4">
    <name type="scientific">Aeromicrobium halocynthiae</name>
    <dbReference type="NCBI Taxonomy" id="560557"/>
    <lineage>
        <taxon>Bacteria</taxon>
        <taxon>Bacillati</taxon>
        <taxon>Actinomycetota</taxon>
        <taxon>Actinomycetes</taxon>
        <taxon>Propionibacteriales</taxon>
        <taxon>Nocardioidaceae</taxon>
        <taxon>Aeromicrobium</taxon>
    </lineage>
</organism>
<dbReference type="InterPro" id="IPR001127">
    <property type="entry name" value="PTS_EIIA_1_perm"/>
</dbReference>
<protein>
    <recommendedName>
        <fullName evidence="2">PTS EIIA type-1 domain-containing protein</fullName>
    </recommendedName>
</protein>